<keyword evidence="1" id="KW-0343">GTPase activation</keyword>
<dbReference type="PANTHER" id="PTHR24113:SF12">
    <property type="entry name" value="RAN GTPASE-ACTIVATING PROTEIN 1"/>
    <property type="match status" value="1"/>
</dbReference>
<dbReference type="EMBL" id="JAWRVE010000042">
    <property type="protein sequence ID" value="KAL1869135.1"/>
    <property type="molecule type" value="Genomic_DNA"/>
</dbReference>
<evidence type="ECO:0000313" key="6">
    <source>
        <dbReference type="Proteomes" id="UP001583177"/>
    </source>
</evidence>
<dbReference type="InterPro" id="IPR032675">
    <property type="entry name" value="LRR_dom_sf"/>
</dbReference>
<gene>
    <name evidence="5" type="primary">rna1_1</name>
    <name evidence="5" type="ORF">Daus18300_005671</name>
</gene>
<feature type="region of interest" description="Disordered" evidence="4">
    <location>
        <begin position="357"/>
        <end position="397"/>
    </location>
</feature>
<dbReference type="Proteomes" id="UP001583177">
    <property type="component" value="Unassembled WGS sequence"/>
</dbReference>
<evidence type="ECO:0000256" key="2">
    <source>
        <dbReference type="ARBA" id="ARBA00022614"/>
    </source>
</evidence>
<sequence>MAFLMLVALFFNQYGKLYHIRKLTLNNKVVKLDTREQILPYIIAINNLPLLEEISFAGSSLGIWAAYALADALRAKTKLRRADFSNCFSGRLSAELAPAVDALVSALLELPALEAISFADNAFGPDVQAPLARLVQSHTPLQELDISNIGLGPEAGIPFARALRNLAGAKARAGAAPLRTLLCSRNRLVQDDDAVLFGMAEWAAALAAHPQLRTVALGTNGLRREGMDVIVSQGLARVHGLEVLDLQDNLITARGRTHTALAKAVAGWPDLRVLDVNDSILGSRGAALLVAALADVKDSKLEVLKLVGNNINGANTAALASAFERLPSLREVELNMNNIPEDDAGYEALKRLLQERGSKRNIKTSLDDLEDPDYSQPSQPTPPGSQTGSPRAGAMSP</sequence>
<keyword evidence="6" id="KW-1185">Reference proteome</keyword>
<comment type="caution">
    <text evidence="5">The sequence shown here is derived from an EMBL/GenBank/DDBJ whole genome shotgun (WGS) entry which is preliminary data.</text>
</comment>
<evidence type="ECO:0000313" key="5">
    <source>
        <dbReference type="EMBL" id="KAL1869135.1"/>
    </source>
</evidence>
<evidence type="ECO:0000256" key="4">
    <source>
        <dbReference type="SAM" id="MobiDB-lite"/>
    </source>
</evidence>
<name>A0ABR3X037_9PEZI</name>
<evidence type="ECO:0000256" key="3">
    <source>
        <dbReference type="ARBA" id="ARBA00022737"/>
    </source>
</evidence>
<protein>
    <submittedName>
        <fullName evidence="5">Ran GAP Rna1</fullName>
    </submittedName>
</protein>
<accession>A0ABR3X037</accession>
<dbReference type="InterPro" id="IPR027038">
    <property type="entry name" value="RanGap"/>
</dbReference>
<keyword evidence="2" id="KW-0433">Leucine-rich repeat</keyword>
<dbReference type="SUPFAM" id="SSF52047">
    <property type="entry name" value="RNI-like"/>
    <property type="match status" value="1"/>
</dbReference>
<proteinExistence type="predicted"/>
<dbReference type="PANTHER" id="PTHR24113">
    <property type="entry name" value="RAN GTPASE-ACTIVATING PROTEIN 1"/>
    <property type="match status" value="1"/>
</dbReference>
<evidence type="ECO:0000256" key="1">
    <source>
        <dbReference type="ARBA" id="ARBA00022468"/>
    </source>
</evidence>
<dbReference type="SMART" id="SM00368">
    <property type="entry name" value="LRR_RI"/>
    <property type="match status" value="7"/>
</dbReference>
<reference evidence="5 6" key="1">
    <citation type="journal article" date="2024" name="IMA Fungus">
        <title>IMA Genome - F19 : A genome assembly and annotation guide to empower mycologists, including annotated draft genome sequences of Ceratocystis pirilliformis, Diaporthe australafricana, Fusarium ophioides, Paecilomyces lecythidis, and Sporothrix stenoceras.</title>
        <authorList>
            <person name="Aylward J."/>
            <person name="Wilson A.M."/>
            <person name="Visagie C.M."/>
            <person name="Spraker J."/>
            <person name="Barnes I."/>
            <person name="Buitendag C."/>
            <person name="Ceriani C."/>
            <person name="Del Mar Angel L."/>
            <person name="du Plessis D."/>
            <person name="Fuchs T."/>
            <person name="Gasser K."/>
            <person name="Kramer D."/>
            <person name="Li W."/>
            <person name="Munsamy K."/>
            <person name="Piso A."/>
            <person name="Price J.L."/>
            <person name="Sonnekus B."/>
            <person name="Thomas C."/>
            <person name="van der Nest A."/>
            <person name="van Dijk A."/>
            <person name="van Heerden A."/>
            <person name="van Vuuren N."/>
            <person name="Yilmaz N."/>
            <person name="Duong T.A."/>
            <person name="van der Merwe N.A."/>
            <person name="Wingfield M.J."/>
            <person name="Wingfield B.D."/>
        </authorList>
    </citation>
    <scope>NUCLEOTIDE SEQUENCE [LARGE SCALE GENOMIC DNA]</scope>
    <source>
        <strain evidence="5 6">CMW 18300</strain>
    </source>
</reference>
<organism evidence="5 6">
    <name type="scientific">Diaporthe australafricana</name>
    <dbReference type="NCBI Taxonomy" id="127596"/>
    <lineage>
        <taxon>Eukaryota</taxon>
        <taxon>Fungi</taxon>
        <taxon>Dikarya</taxon>
        <taxon>Ascomycota</taxon>
        <taxon>Pezizomycotina</taxon>
        <taxon>Sordariomycetes</taxon>
        <taxon>Sordariomycetidae</taxon>
        <taxon>Diaporthales</taxon>
        <taxon>Diaporthaceae</taxon>
        <taxon>Diaporthe</taxon>
    </lineage>
</organism>
<dbReference type="Gene3D" id="3.80.10.10">
    <property type="entry name" value="Ribonuclease Inhibitor"/>
    <property type="match status" value="1"/>
</dbReference>
<keyword evidence="3" id="KW-0677">Repeat</keyword>